<evidence type="ECO:0000313" key="10">
    <source>
        <dbReference type="EMBL" id="STZ08011.1"/>
    </source>
</evidence>
<gene>
    <name evidence="4" type="ORF">NCTC12877_00084</name>
    <name evidence="5" type="ORF">NCTC12877_00093</name>
    <name evidence="6" type="ORF">NCTC12877_00451</name>
    <name evidence="7" type="ORF">NCTC12877_00549</name>
    <name evidence="8" type="ORF">NCTC12877_00682</name>
    <name evidence="9" type="ORF">NCTC12877_00726</name>
    <name evidence="10" type="ORF">NCTC12877_00993</name>
    <name evidence="11" type="ORF">NCTC12877_01149</name>
    <name evidence="12" type="ORF">NCTC12877_01460</name>
    <name evidence="13" type="ORF">NCTC12877_01885</name>
    <name evidence="14" type="ORF">NCTC12877_01956</name>
    <name evidence="15" type="ORF">NCTC12877_02374</name>
    <name evidence="16" type="ORF">NCTC12877_02532</name>
    <name evidence="17" type="ORF">NCTC12877_02748</name>
</gene>
<sequence length="134" mass="15712">MYSGKKKCHTAKVQCIINHHKVILQVDTSIIQMHDFKLFKRTNPNLTNAKFILADSGYQGIQHLYKQAFTPLKQTKKYPLVQEAKDYNALLSKTRVRVEHIFAKFKAFKMFSTTYRKSLARFELRVKLVFGWIG</sequence>
<evidence type="ECO:0000313" key="13">
    <source>
        <dbReference type="EMBL" id="STZ08878.1"/>
    </source>
</evidence>
<name>A0A378QX53_9GAMM</name>
<evidence type="ECO:0000313" key="6">
    <source>
        <dbReference type="EMBL" id="STZ07482.1"/>
    </source>
</evidence>
<dbReference type="EMBL" id="UGQB01000004">
    <property type="protein sequence ID" value="STZ07575.1"/>
    <property type="molecule type" value="Genomic_DNA"/>
</dbReference>
<accession>A0A378QX53</accession>
<dbReference type="EMBL" id="UGQB01000004">
    <property type="protein sequence ID" value="STZ09358.1"/>
    <property type="molecule type" value="Genomic_DNA"/>
</dbReference>
<dbReference type="EMBL" id="UGQB01000004">
    <property type="protein sequence ID" value="STZ08457.1"/>
    <property type="molecule type" value="Genomic_DNA"/>
</dbReference>
<evidence type="ECO:0000259" key="3">
    <source>
        <dbReference type="Pfam" id="PF13359"/>
    </source>
</evidence>
<evidence type="ECO:0000256" key="1">
    <source>
        <dbReference type="ARBA" id="ARBA00001968"/>
    </source>
</evidence>
<dbReference type="EMBL" id="UGQB01000004">
    <property type="protein sequence ID" value="STZ08158.1"/>
    <property type="molecule type" value="Genomic_DNA"/>
</dbReference>
<evidence type="ECO:0000313" key="15">
    <source>
        <dbReference type="EMBL" id="STZ09358.1"/>
    </source>
</evidence>
<dbReference type="EMBL" id="UGQB01000004">
    <property type="protein sequence ID" value="STZ08011.1"/>
    <property type="molecule type" value="Genomic_DNA"/>
</dbReference>
<evidence type="ECO:0000313" key="8">
    <source>
        <dbReference type="EMBL" id="STZ07705.1"/>
    </source>
</evidence>
<dbReference type="EMBL" id="UGQB01000007">
    <property type="protein sequence ID" value="STZ70272.1"/>
    <property type="molecule type" value="Genomic_DNA"/>
</dbReference>
<evidence type="ECO:0000313" key="5">
    <source>
        <dbReference type="EMBL" id="STZ07138.1"/>
    </source>
</evidence>
<dbReference type="GO" id="GO:0046872">
    <property type="term" value="F:metal ion binding"/>
    <property type="evidence" value="ECO:0007669"/>
    <property type="project" value="UniProtKB-KW"/>
</dbReference>
<dbReference type="Pfam" id="PF13359">
    <property type="entry name" value="DDE_Tnp_4"/>
    <property type="match status" value="1"/>
</dbReference>
<comment type="cofactor">
    <cofactor evidence="1">
        <name>a divalent metal cation</name>
        <dbReference type="ChEBI" id="CHEBI:60240"/>
    </cofactor>
</comment>
<protein>
    <submittedName>
        <fullName evidence="4">Transposase and inactivated derivatives</fullName>
    </submittedName>
</protein>
<evidence type="ECO:0000313" key="11">
    <source>
        <dbReference type="EMBL" id="STZ08158.1"/>
    </source>
</evidence>
<evidence type="ECO:0000313" key="4">
    <source>
        <dbReference type="EMBL" id="STZ07129.1"/>
    </source>
</evidence>
<evidence type="ECO:0000313" key="12">
    <source>
        <dbReference type="EMBL" id="STZ08457.1"/>
    </source>
</evidence>
<evidence type="ECO:0000313" key="17">
    <source>
        <dbReference type="EMBL" id="STZ70272.1"/>
    </source>
</evidence>
<dbReference type="EMBL" id="UGQB01000004">
    <property type="protein sequence ID" value="STZ08878.1"/>
    <property type="molecule type" value="Genomic_DNA"/>
</dbReference>
<proteinExistence type="predicted"/>
<dbReference type="EMBL" id="UGQB01000004">
    <property type="protein sequence ID" value="STZ07138.1"/>
    <property type="molecule type" value="Genomic_DNA"/>
</dbReference>
<dbReference type="EMBL" id="UGQB01000004">
    <property type="protein sequence ID" value="STZ07705.1"/>
    <property type="molecule type" value="Genomic_DNA"/>
</dbReference>
<evidence type="ECO:0000256" key="2">
    <source>
        <dbReference type="ARBA" id="ARBA00022723"/>
    </source>
</evidence>
<dbReference type="EMBL" id="UGQB01000004">
    <property type="protein sequence ID" value="STZ08947.1"/>
    <property type="molecule type" value="Genomic_DNA"/>
</dbReference>
<dbReference type="EMBL" id="UGQB01000004">
    <property type="protein sequence ID" value="STZ07748.1"/>
    <property type="molecule type" value="Genomic_DNA"/>
</dbReference>
<dbReference type="AlphaFoldDB" id="A0A378QX53"/>
<dbReference type="EMBL" id="UGQB01000004">
    <property type="protein sequence ID" value="STZ09512.1"/>
    <property type="molecule type" value="Genomic_DNA"/>
</dbReference>
<evidence type="ECO:0000313" key="18">
    <source>
        <dbReference type="Proteomes" id="UP000254065"/>
    </source>
</evidence>
<dbReference type="EMBL" id="UGQB01000004">
    <property type="protein sequence ID" value="STZ07482.1"/>
    <property type="molecule type" value="Genomic_DNA"/>
</dbReference>
<dbReference type="Proteomes" id="UP000254065">
    <property type="component" value="Unassembled WGS sequence"/>
</dbReference>
<keyword evidence="18" id="KW-1185">Reference proteome</keyword>
<organism evidence="4 18">
    <name type="scientific">Moraxella caprae</name>
    <dbReference type="NCBI Taxonomy" id="90240"/>
    <lineage>
        <taxon>Bacteria</taxon>
        <taxon>Pseudomonadati</taxon>
        <taxon>Pseudomonadota</taxon>
        <taxon>Gammaproteobacteria</taxon>
        <taxon>Moraxellales</taxon>
        <taxon>Moraxellaceae</taxon>
        <taxon>Moraxella</taxon>
    </lineage>
</organism>
<keyword evidence="2" id="KW-0479">Metal-binding</keyword>
<evidence type="ECO:0000313" key="9">
    <source>
        <dbReference type="EMBL" id="STZ07748.1"/>
    </source>
</evidence>
<evidence type="ECO:0000313" key="14">
    <source>
        <dbReference type="EMBL" id="STZ08947.1"/>
    </source>
</evidence>
<dbReference type="InterPro" id="IPR027806">
    <property type="entry name" value="HARBI1_dom"/>
</dbReference>
<feature type="domain" description="DDE Tnp4" evidence="3">
    <location>
        <begin position="1"/>
        <end position="119"/>
    </location>
</feature>
<dbReference type="EMBL" id="UGQB01000004">
    <property type="protein sequence ID" value="STZ07129.1"/>
    <property type="molecule type" value="Genomic_DNA"/>
</dbReference>
<reference evidence="4 18" key="1">
    <citation type="submission" date="2018-06" db="EMBL/GenBank/DDBJ databases">
        <authorList>
            <consortium name="Pathogen Informatics"/>
            <person name="Doyle S."/>
        </authorList>
    </citation>
    <scope>NUCLEOTIDE SEQUENCE [LARGE SCALE GENOMIC DNA]</scope>
    <source>
        <strain evidence="4 18">NCTC12877</strain>
    </source>
</reference>
<evidence type="ECO:0000313" key="16">
    <source>
        <dbReference type="EMBL" id="STZ09512.1"/>
    </source>
</evidence>
<evidence type="ECO:0000313" key="7">
    <source>
        <dbReference type="EMBL" id="STZ07575.1"/>
    </source>
</evidence>